<feature type="region of interest" description="Disordered" evidence="1">
    <location>
        <begin position="310"/>
        <end position="329"/>
    </location>
</feature>
<evidence type="ECO:0000256" key="1">
    <source>
        <dbReference type="SAM" id="MobiDB-lite"/>
    </source>
</evidence>
<evidence type="ECO:0000313" key="4">
    <source>
        <dbReference type="Proteomes" id="UP000199267"/>
    </source>
</evidence>
<protein>
    <submittedName>
        <fullName evidence="3">SagB-type dehydrogenase domain-containing protein</fullName>
    </submittedName>
</protein>
<dbReference type="InterPro" id="IPR029479">
    <property type="entry name" value="Nitroreductase"/>
</dbReference>
<accession>A0A1H9KQ70</accession>
<dbReference type="SUPFAM" id="SSF55469">
    <property type="entry name" value="FMN-dependent nitroreductase-like"/>
    <property type="match status" value="2"/>
</dbReference>
<dbReference type="RefSeq" id="WP_090622830.1">
    <property type="nucleotide sequence ID" value="NZ_FOFJ01000025.1"/>
</dbReference>
<dbReference type="PANTHER" id="PTHR42741">
    <property type="entry name" value="NITROREDUCTASE FAMILY PROTEIN"/>
    <property type="match status" value="1"/>
</dbReference>
<sequence length="558" mass="60058">MPTSTPPAPAALAAVLDYHQRTKHRFEAYASGPGTLDWDAQPAPFRHFQGAPQIALPRLSAVPPDSALHAALQRPFARLDEPQQAPLPPDLASLGALLQLSLGLTAWKSYGPDRWAVRANPSSGNLHPTEAYLLIAGIDALQDGLYHYRPENHALELRAAHPTAGREPSLAILLTSVMWREAWKYGERAFRYCQLDTGHAAGALRYAAAVLGWRLAEQAHVGSDTLARLAGIDRLAEFPARKRAETELEEAEILLAASFCAAPPKPLASTELQTLAEHATWHGVASTIDRYPMYSWPAIAQVAAATRRADGEAQPAATLPAPAPRAPGEAAKPVQALLGERRSAQRFDRHHVMGQAQFAAVLARLQPAAGLPWDVFAETPRSALVLFVARVEGLAPGLYLLPRSAAQRDALRPLLAGRFALAPVPGLEPLLQLAGLEPLELQRSTRSLHCHQDIAANACFALGMLAAFDAALESGPAAYRSLYREAGLIGQALYLEAEAQGLRGTGIGCFFDDPVRALLGLEGHAWQTLYHFTVGLPVEDPRIESAPAYADDADTLPH</sequence>
<dbReference type="AlphaFoldDB" id="A0A1H9KQ70"/>
<name>A0A1H9KQ70_9GAMM</name>
<feature type="domain" description="Nitroreductase" evidence="2">
    <location>
        <begin position="403"/>
        <end position="535"/>
    </location>
</feature>
<reference evidence="3 4" key="1">
    <citation type="submission" date="2016-10" db="EMBL/GenBank/DDBJ databases">
        <authorList>
            <person name="de Groot N.N."/>
        </authorList>
    </citation>
    <scope>NUCLEOTIDE SEQUENCE [LARGE SCALE GENOMIC DNA]</scope>
    <source>
        <strain evidence="3 4">DSM 378</strain>
    </source>
</reference>
<gene>
    <name evidence="3" type="ORF">SAMN04244573_02700</name>
</gene>
<evidence type="ECO:0000313" key="3">
    <source>
        <dbReference type="EMBL" id="SER01228.1"/>
    </source>
</evidence>
<feature type="compositionally biased region" description="Low complexity" evidence="1">
    <location>
        <begin position="313"/>
        <end position="329"/>
    </location>
</feature>
<evidence type="ECO:0000259" key="2">
    <source>
        <dbReference type="Pfam" id="PF00881"/>
    </source>
</evidence>
<dbReference type="PANTHER" id="PTHR42741:SF3">
    <property type="entry name" value="NITROREDUCTASE FAMILY PROTEIN"/>
    <property type="match status" value="1"/>
</dbReference>
<dbReference type="NCBIfam" id="TIGR03605">
    <property type="entry name" value="antibiot_sagB"/>
    <property type="match status" value="1"/>
</dbReference>
<organism evidence="3 4">
    <name type="scientific">Azotobacter beijerinckii</name>
    <dbReference type="NCBI Taxonomy" id="170623"/>
    <lineage>
        <taxon>Bacteria</taxon>
        <taxon>Pseudomonadati</taxon>
        <taxon>Pseudomonadota</taxon>
        <taxon>Gammaproteobacteria</taxon>
        <taxon>Pseudomonadales</taxon>
        <taxon>Pseudomonadaceae</taxon>
        <taxon>Azotobacter</taxon>
    </lineage>
</organism>
<proteinExistence type="predicted"/>
<dbReference type="InterPro" id="IPR000415">
    <property type="entry name" value="Nitroreductase-like"/>
</dbReference>
<dbReference type="CDD" id="cd02142">
    <property type="entry name" value="McbC_SagB-like_oxidoreductase"/>
    <property type="match status" value="1"/>
</dbReference>
<dbReference type="Proteomes" id="UP000199267">
    <property type="component" value="Unassembled WGS sequence"/>
</dbReference>
<dbReference type="GO" id="GO:0016491">
    <property type="term" value="F:oxidoreductase activity"/>
    <property type="evidence" value="ECO:0007669"/>
    <property type="project" value="InterPro"/>
</dbReference>
<dbReference type="Pfam" id="PF00881">
    <property type="entry name" value="Nitroreductase"/>
    <property type="match status" value="1"/>
</dbReference>
<dbReference type="Gene3D" id="3.40.109.10">
    <property type="entry name" value="NADH Oxidase"/>
    <property type="match status" value="2"/>
</dbReference>
<dbReference type="EMBL" id="FOFJ01000025">
    <property type="protein sequence ID" value="SER01228.1"/>
    <property type="molecule type" value="Genomic_DNA"/>
</dbReference>
<dbReference type="InterPro" id="IPR020051">
    <property type="entry name" value="SagB-type_dehydrogenase"/>
</dbReference>